<evidence type="ECO:0000313" key="1">
    <source>
        <dbReference type="EMBL" id="RKT01130.1"/>
    </source>
</evidence>
<dbReference type="AlphaFoldDB" id="A0A495SNX8"/>
<dbReference type="EMBL" id="RBXB01000001">
    <property type="protein sequence ID" value="RKT01130.1"/>
    <property type="molecule type" value="Genomic_DNA"/>
</dbReference>
<dbReference type="Proteomes" id="UP000272428">
    <property type="component" value="Unassembled WGS sequence"/>
</dbReference>
<comment type="caution">
    <text evidence="1">The sequence shown here is derived from an EMBL/GenBank/DDBJ whole genome shotgun (WGS) entry which is preliminary data.</text>
</comment>
<protein>
    <submittedName>
        <fullName evidence="1">Uncharacterized protein</fullName>
    </submittedName>
</protein>
<gene>
    <name evidence="1" type="ORF">BCF58_0345</name>
</gene>
<evidence type="ECO:0000313" key="2">
    <source>
        <dbReference type="Proteomes" id="UP000272428"/>
    </source>
</evidence>
<keyword evidence="2" id="KW-1185">Reference proteome</keyword>
<organism evidence="1 2">
    <name type="scientific">Chryseobacterium defluvii</name>
    <dbReference type="NCBI Taxonomy" id="160396"/>
    <lineage>
        <taxon>Bacteria</taxon>
        <taxon>Pseudomonadati</taxon>
        <taxon>Bacteroidota</taxon>
        <taxon>Flavobacteriia</taxon>
        <taxon>Flavobacteriales</taxon>
        <taxon>Weeksellaceae</taxon>
        <taxon>Chryseobacterium group</taxon>
        <taxon>Chryseobacterium</taxon>
    </lineage>
</organism>
<proteinExistence type="predicted"/>
<name>A0A495SNX8_9FLAO</name>
<sequence length="39" mass="4420">MMQKGLDIAIEKKGEIKSLTEQYEEAFVEILDGNGISYQ</sequence>
<accession>A0A495SNX8</accession>
<reference evidence="1 2" key="1">
    <citation type="submission" date="2018-10" db="EMBL/GenBank/DDBJ databases">
        <title>Genomic Encyclopedia of Archaeal and Bacterial Type Strains, Phase II (KMG-II): from individual species to whole genera.</title>
        <authorList>
            <person name="Goeker M."/>
        </authorList>
    </citation>
    <scope>NUCLEOTIDE SEQUENCE [LARGE SCALE GENOMIC DNA]</scope>
    <source>
        <strain evidence="1 2">DSM 14219</strain>
    </source>
</reference>